<proteinExistence type="inferred from homology"/>
<dbReference type="PANTHER" id="PTHR48094">
    <property type="entry name" value="PROTEIN/NUCLEIC ACID DEGLYCASE DJ-1-RELATED"/>
    <property type="match status" value="1"/>
</dbReference>
<keyword evidence="5" id="KW-0315">Glutamine amidotransferase</keyword>
<dbReference type="RefSeq" id="WP_120385112.1">
    <property type="nucleotide sequence ID" value="NZ_RAXT01000055.1"/>
</dbReference>
<dbReference type="InterPro" id="IPR002818">
    <property type="entry name" value="DJ-1/PfpI"/>
</dbReference>
<dbReference type="Pfam" id="PF01965">
    <property type="entry name" value="DJ-1_PfpI"/>
    <property type="match status" value="1"/>
</dbReference>
<sequence>MSKRILHVVTNIGQYQNIQRPTGLWLGELTHAFDEFEKMNYVQDIVSPKGGNSPIEPKSLEYFVADNSVLARKNDPKFMQLLENTLKPIDVQWQDYDAIYYTGGHGVMWDFLNNATLQEITKNMYEHGAIVASVCHGYCGLLNIKLSNNKRLIDGKKITGFTWTEEILAGVAKKVPYNAEKLAKEYGADFTKKFIPFMPHVVRDGNLITGENPFSARVTALSMIQALEEKDNPIRG</sequence>
<evidence type="ECO:0000313" key="5">
    <source>
        <dbReference type="EMBL" id="RKG35602.1"/>
    </source>
</evidence>
<keyword evidence="1" id="KW-0346">Stress response</keyword>
<evidence type="ECO:0000256" key="3">
    <source>
        <dbReference type="ARBA" id="ARBA00038493"/>
    </source>
</evidence>
<dbReference type="OrthoDB" id="9792284at2"/>
<dbReference type="GO" id="GO:0019243">
    <property type="term" value="P:methylglyoxal catabolic process to D-lactate via S-lactoyl-glutathione"/>
    <property type="evidence" value="ECO:0007669"/>
    <property type="project" value="TreeGrafter"/>
</dbReference>
<keyword evidence="5" id="KW-0808">Transferase</keyword>
<evidence type="ECO:0000256" key="2">
    <source>
        <dbReference type="ARBA" id="ARBA00023239"/>
    </source>
</evidence>
<dbReference type="GO" id="GO:0005737">
    <property type="term" value="C:cytoplasm"/>
    <property type="evidence" value="ECO:0007669"/>
    <property type="project" value="TreeGrafter"/>
</dbReference>
<feature type="domain" description="DJ-1/PfpI" evidence="4">
    <location>
        <begin position="28"/>
        <end position="222"/>
    </location>
</feature>
<evidence type="ECO:0000256" key="1">
    <source>
        <dbReference type="ARBA" id="ARBA00023016"/>
    </source>
</evidence>
<reference evidence="5 6" key="1">
    <citation type="submission" date="2018-09" db="EMBL/GenBank/DDBJ databases">
        <title>The draft genome of Acinetobacter spp. strains.</title>
        <authorList>
            <person name="Qin J."/>
            <person name="Feng Y."/>
            <person name="Zong Z."/>
        </authorList>
    </citation>
    <scope>NUCLEOTIDE SEQUENCE [LARGE SCALE GENOMIC DNA]</scope>
    <source>
        <strain evidence="5 6">WCHAc060115</strain>
    </source>
</reference>
<dbReference type="GO" id="GO:0019172">
    <property type="term" value="F:glyoxalase III activity"/>
    <property type="evidence" value="ECO:0007669"/>
    <property type="project" value="TreeGrafter"/>
</dbReference>
<dbReference type="AlphaFoldDB" id="A0A3A8EL38"/>
<dbReference type="InterPro" id="IPR050325">
    <property type="entry name" value="Prot/Nucl_acid_deglycase"/>
</dbReference>
<keyword evidence="2" id="KW-0456">Lyase</keyword>
<accession>A0A3A8EL38</accession>
<gene>
    <name evidence="5" type="ORF">D7V20_16130</name>
</gene>
<dbReference type="EMBL" id="RAXT01000055">
    <property type="protein sequence ID" value="RKG35602.1"/>
    <property type="molecule type" value="Genomic_DNA"/>
</dbReference>
<protein>
    <submittedName>
        <fullName evidence="5">Type 1 glutamine amidotransferase domain-containing protein</fullName>
    </submittedName>
</protein>
<dbReference type="SUPFAM" id="SSF52317">
    <property type="entry name" value="Class I glutamine amidotransferase-like"/>
    <property type="match status" value="1"/>
</dbReference>
<organism evidence="5 6">
    <name type="scientific">Acinetobacter rongchengensis</name>
    <dbReference type="NCBI Taxonomy" id="2419601"/>
    <lineage>
        <taxon>Bacteria</taxon>
        <taxon>Pseudomonadati</taxon>
        <taxon>Pseudomonadota</taxon>
        <taxon>Gammaproteobacteria</taxon>
        <taxon>Moraxellales</taxon>
        <taxon>Moraxellaceae</taxon>
        <taxon>Acinetobacter</taxon>
    </lineage>
</organism>
<comment type="caution">
    <text evidence="5">The sequence shown here is derived from an EMBL/GenBank/DDBJ whole genome shotgun (WGS) entry which is preliminary data.</text>
</comment>
<name>A0A3A8EL38_9GAMM</name>
<dbReference type="GO" id="GO:0016740">
    <property type="term" value="F:transferase activity"/>
    <property type="evidence" value="ECO:0007669"/>
    <property type="project" value="UniProtKB-KW"/>
</dbReference>
<dbReference type="Proteomes" id="UP000280405">
    <property type="component" value="Unassembled WGS sequence"/>
</dbReference>
<dbReference type="InterPro" id="IPR029062">
    <property type="entry name" value="Class_I_gatase-like"/>
</dbReference>
<dbReference type="Gene3D" id="3.40.50.880">
    <property type="match status" value="1"/>
</dbReference>
<comment type="similarity">
    <text evidence="3">Belongs to the peptidase C56 family. HSP31-like subfamily.</text>
</comment>
<dbReference type="CDD" id="cd03141">
    <property type="entry name" value="GATase1_Hsp31_like"/>
    <property type="match status" value="1"/>
</dbReference>
<keyword evidence="6" id="KW-1185">Reference proteome</keyword>
<dbReference type="PANTHER" id="PTHR48094:SF11">
    <property type="entry name" value="GLUTATHIONE-INDEPENDENT GLYOXALASE HSP31-RELATED"/>
    <property type="match status" value="1"/>
</dbReference>
<evidence type="ECO:0000313" key="6">
    <source>
        <dbReference type="Proteomes" id="UP000280405"/>
    </source>
</evidence>
<evidence type="ECO:0000259" key="4">
    <source>
        <dbReference type="Pfam" id="PF01965"/>
    </source>
</evidence>